<reference evidence="3" key="2">
    <citation type="submission" date="2015-01" db="EMBL/GenBank/DDBJ databases">
        <title>Evolutionary Origins and Diversification of the Mycorrhizal Mutualists.</title>
        <authorList>
            <consortium name="DOE Joint Genome Institute"/>
            <consortium name="Mycorrhizal Genomics Consortium"/>
            <person name="Kohler A."/>
            <person name="Kuo A."/>
            <person name="Nagy L.G."/>
            <person name="Floudas D."/>
            <person name="Copeland A."/>
            <person name="Barry K.W."/>
            <person name="Cichocki N."/>
            <person name="Veneault-Fourrey C."/>
            <person name="LaButti K."/>
            <person name="Lindquist E.A."/>
            <person name="Lipzen A."/>
            <person name="Lundell T."/>
            <person name="Morin E."/>
            <person name="Murat C."/>
            <person name="Riley R."/>
            <person name="Ohm R."/>
            <person name="Sun H."/>
            <person name="Tunlid A."/>
            <person name="Henrissat B."/>
            <person name="Grigoriev I.V."/>
            <person name="Hibbett D.S."/>
            <person name="Martin F."/>
        </authorList>
    </citation>
    <scope>NUCLEOTIDE SEQUENCE [LARGE SCALE GENOMIC DNA]</scope>
    <source>
        <strain evidence="3">Foug A</strain>
    </source>
</reference>
<reference evidence="2 3" key="1">
    <citation type="submission" date="2014-04" db="EMBL/GenBank/DDBJ databases">
        <authorList>
            <consortium name="DOE Joint Genome Institute"/>
            <person name="Kuo A."/>
            <person name="Kohler A."/>
            <person name="Nagy L.G."/>
            <person name="Floudas D."/>
            <person name="Copeland A."/>
            <person name="Barry K.W."/>
            <person name="Cichocki N."/>
            <person name="Veneault-Fourrey C."/>
            <person name="LaButti K."/>
            <person name="Lindquist E.A."/>
            <person name="Lipzen A."/>
            <person name="Lundell T."/>
            <person name="Morin E."/>
            <person name="Murat C."/>
            <person name="Sun H."/>
            <person name="Tunlid A."/>
            <person name="Henrissat B."/>
            <person name="Grigoriev I.V."/>
            <person name="Hibbett D.S."/>
            <person name="Martin F."/>
            <person name="Nordberg H.P."/>
            <person name="Cantor M.N."/>
            <person name="Hua S.X."/>
        </authorList>
    </citation>
    <scope>NUCLEOTIDE SEQUENCE [LARGE SCALE GENOMIC DNA]</scope>
    <source>
        <strain evidence="2 3">Foug A</strain>
    </source>
</reference>
<keyword evidence="1" id="KW-0812">Transmembrane</keyword>
<keyword evidence="3" id="KW-1185">Reference proteome</keyword>
<dbReference type="Proteomes" id="UP000053989">
    <property type="component" value="Unassembled WGS sequence"/>
</dbReference>
<proteinExistence type="predicted"/>
<protein>
    <submittedName>
        <fullName evidence="2">Uncharacterized protein</fullName>
    </submittedName>
</protein>
<dbReference type="AlphaFoldDB" id="A0A0C2ZTM7"/>
<evidence type="ECO:0000313" key="3">
    <source>
        <dbReference type="Proteomes" id="UP000053989"/>
    </source>
</evidence>
<feature type="transmembrane region" description="Helical" evidence="1">
    <location>
        <begin position="34"/>
        <end position="53"/>
    </location>
</feature>
<evidence type="ECO:0000256" key="1">
    <source>
        <dbReference type="SAM" id="Phobius"/>
    </source>
</evidence>
<dbReference type="HOGENOM" id="CLU_2813893_0_0_1"/>
<keyword evidence="1" id="KW-0472">Membrane</keyword>
<evidence type="ECO:0000313" key="2">
    <source>
        <dbReference type="EMBL" id="KIM55902.1"/>
    </source>
</evidence>
<sequence length="67" mass="7598">MANFSQCFETGSNATIILVESFPSALVHRLYLQIPYYLCGLVRLCIYYAVFILRSTRSSTQIGSTIR</sequence>
<dbReference type="InParanoid" id="A0A0C2ZTM7"/>
<keyword evidence="1" id="KW-1133">Transmembrane helix</keyword>
<gene>
    <name evidence="2" type="ORF">SCLCIDRAFT_275637</name>
</gene>
<dbReference type="EMBL" id="KN822125">
    <property type="protein sequence ID" value="KIM55902.1"/>
    <property type="molecule type" value="Genomic_DNA"/>
</dbReference>
<organism evidence="2 3">
    <name type="scientific">Scleroderma citrinum Foug A</name>
    <dbReference type="NCBI Taxonomy" id="1036808"/>
    <lineage>
        <taxon>Eukaryota</taxon>
        <taxon>Fungi</taxon>
        <taxon>Dikarya</taxon>
        <taxon>Basidiomycota</taxon>
        <taxon>Agaricomycotina</taxon>
        <taxon>Agaricomycetes</taxon>
        <taxon>Agaricomycetidae</taxon>
        <taxon>Boletales</taxon>
        <taxon>Sclerodermatineae</taxon>
        <taxon>Sclerodermataceae</taxon>
        <taxon>Scleroderma</taxon>
    </lineage>
</organism>
<accession>A0A0C2ZTM7</accession>
<name>A0A0C2ZTM7_9AGAM</name>